<keyword evidence="11" id="KW-1185">Reference proteome</keyword>
<dbReference type="Proteomes" id="UP000187209">
    <property type="component" value="Unassembled WGS sequence"/>
</dbReference>
<evidence type="ECO:0000256" key="1">
    <source>
        <dbReference type="ARBA" id="ARBA00004141"/>
    </source>
</evidence>
<dbReference type="CDD" id="cd00038">
    <property type="entry name" value="CAP_ED"/>
    <property type="match status" value="1"/>
</dbReference>
<evidence type="ECO:0000256" key="8">
    <source>
        <dbReference type="SAM" id="Phobius"/>
    </source>
</evidence>
<evidence type="ECO:0000256" key="2">
    <source>
        <dbReference type="ARBA" id="ARBA00022448"/>
    </source>
</evidence>
<dbReference type="GO" id="GO:0005249">
    <property type="term" value="F:voltage-gated potassium channel activity"/>
    <property type="evidence" value="ECO:0007669"/>
    <property type="project" value="InterPro"/>
</dbReference>
<dbReference type="InterPro" id="IPR014710">
    <property type="entry name" value="RmlC-like_jellyroll"/>
</dbReference>
<dbReference type="PROSITE" id="PS50042">
    <property type="entry name" value="CNMP_BINDING_3"/>
    <property type="match status" value="1"/>
</dbReference>
<organism evidence="10 11">
    <name type="scientific">Stentor coeruleus</name>
    <dbReference type="NCBI Taxonomy" id="5963"/>
    <lineage>
        <taxon>Eukaryota</taxon>
        <taxon>Sar</taxon>
        <taxon>Alveolata</taxon>
        <taxon>Ciliophora</taxon>
        <taxon>Postciliodesmatophora</taxon>
        <taxon>Heterotrichea</taxon>
        <taxon>Heterotrichida</taxon>
        <taxon>Stentoridae</taxon>
        <taxon>Stentor</taxon>
    </lineage>
</organism>
<feature type="transmembrane region" description="Helical" evidence="8">
    <location>
        <begin position="271"/>
        <end position="291"/>
    </location>
</feature>
<keyword evidence="4 8" id="KW-1133">Transmembrane helix</keyword>
<sequence length="669" mass="78592">MQSEKEKHSAILGMDFDIFSSELQSSNKQDEPKSLKKILEKLTYTKTKYKEVWRRARMKLKFKSIISKLYKEMQFFSGDTKTIFHKDEIISKLIKNHGVTETLMYIDHLSSFMFHPNNKFREAWNGMISMLLLYTATIMPLSMAFFESDSQDQWYYLDLILDVLFFCDILVTLNTAYFDQCGVLISKRSTIFWKYFKSWFWIDLVSCIPFNLISGSRRSYNSLLRLARLPRLAKLLRLSRLLKVLKNGNSNSSFMRKIEDTLDIKTSAMRLFQGFMTAVVLLHLMACLWFYSARFQDFDVNTWVVKYGYIDLDIGSLYLRSLYFIMTTLATVGYGDIAANNDLERILVIIWIIIVMFFMTFNISSMSNMMSSIDTKDSIMQYKISVIDDFCKESKLSKELRIKLKDALKYSTENNGGSLYNKQEIILELPKKLRFEVSLAMHKGYAREINFFQEQDPVFVSNLIPLLISQRFRAGNVIYKEGDHPDEVYFVVSGRVGFGFSEKMVIFQQVFKHEDFGHIEIFLSSPRIFSTKAMINTEVFTLKKNLLQNILRRFPLIEHELKKKAEKEKMKSLRNIIEVKVIFQLKQYNKINELSVKDLNEYINDRFIEYQKTWRDFETEEIGSADLLLTTDTLSKKIDVLWELYGKIDTNVQTIAEKILPSDVDNNYN</sequence>
<feature type="transmembrane region" description="Helical" evidence="8">
    <location>
        <begin position="154"/>
        <end position="178"/>
    </location>
</feature>
<keyword evidence="3 8" id="KW-0812">Transmembrane</keyword>
<dbReference type="AlphaFoldDB" id="A0A1R2B5V6"/>
<keyword evidence="6 8" id="KW-0472">Membrane</keyword>
<dbReference type="InterPro" id="IPR000595">
    <property type="entry name" value="cNMP-bd_dom"/>
</dbReference>
<dbReference type="Gene3D" id="1.10.287.630">
    <property type="entry name" value="Helix hairpin bin"/>
    <property type="match status" value="1"/>
</dbReference>
<feature type="transmembrane region" description="Helical" evidence="8">
    <location>
        <begin position="312"/>
        <end position="334"/>
    </location>
</feature>
<dbReference type="FunFam" id="1.10.287.70:FF:000123">
    <property type="entry name" value="Potassium channel KAT3"/>
    <property type="match status" value="1"/>
</dbReference>
<dbReference type="InterPro" id="IPR018490">
    <property type="entry name" value="cNMP-bd_dom_sf"/>
</dbReference>
<keyword evidence="5" id="KW-0406">Ion transport</keyword>
<evidence type="ECO:0000256" key="7">
    <source>
        <dbReference type="ARBA" id="ARBA00023303"/>
    </source>
</evidence>
<dbReference type="PANTHER" id="PTHR47823:SF9">
    <property type="entry name" value="CHROMOSOME UNDETERMINED SCAFFOLD_10, WHOLE GENOME SHOTGUN SEQUENCE"/>
    <property type="match status" value="1"/>
</dbReference>
<dbReference type="Pfam" id="PF00027">
    <property type="entry name" value="cNMP_binding"/>
    <property type="match status" value="1"/>
</dbReference>
<proteinExistence type="predicted"/>
<evidence type="ECO:0000313" key="10">
    <source>
        <dbReference type="EMBL" id="OMJ72010.1"/>
    </source>
</evidence>
<dbReference type="Gene3D" id="2.60.120.10">
    <property type="entry name" value="Jelly Rolls"/>
    <property type="match status" value="1"/>
</dbReference>
<evidence type="ECO:0000259" key="9">
    <source>
        <dbReference type="PROSITE" id="PS50042"/>
    </source>
</evidence>
<reference evidence="10 11" key="1">
    <citation type="submission" date="2016-11" db="EMBL/GenBank/DDBJ databases">
        <title>The macronuclear genome of Stentor coeruleus: a giant cell with tiny introns.</title>
        <authorList>
            <person name="Slabodnick M."/>
            <person name="Ruby J.G."/>
            <person name="Reiff S.B."/>
            <person name="Swart E.C."/>
            <person name="Gosai S."/>
            <person name="Prabakaran S."/>
            <person name="Witkowska E."/>
            <person name="Larue G.E."/>
            <person name="Fisher S."/>
            <person name="Freeman R.M."/>
            <person name="Gunawardena J."/>
            <person name="Chu W."/>
            <person name="Stover N.A."/>
            <person name="Gregory B.D."/>
            <person name="Nowacki M."/>
            <person name="Derisi J."/>
            <person name="Roy S.W."/>
            <person name="Marshall W.F."/>
            <person name="Sood P."/>
        </authorList>
    </citation>
    <scope>NUCLEOTIDE SEQUENCE [LARGE SCALE GENOMIC DNA]</scope>
    <source>
        <strain evidence="10">WM001</strain>
    </source>
</reference>
<comment type="subcellular location">
    <subcellularLocation>
        <location evidence="1">Membrane</location>
        <topology evidence="1">Multi-pass membrane protein</topology>
    </subcellularLocation>
</comment>
<gene>
    <name evidence="10" type="ORF">SteCoe_29654</name>
</gene>
<dbReference type="SUPFAM" id="SSF51206">
    <property type="entry name" value="cAMP-binding domain-like"/>
    <property type="match status" value="1"/>
</dbReference>
<comment type="caution">
    <text evidence="10">The sequence shown here is derived from an EMBL/GenBank/DDBJ whole genome shotgun (WGS) entry which is preliminary data.</text>
</comment>
<evidence type="ECO:0000256" key="3">
    <source>
        <dbReference type="ARBA" id="ARBA00022692"/>
    </source>
</evidence>
<feature type="domain" description="Cyclic nucleotide-binding" evidence="9">
    <location>
        <begin position="451"/>
        <end position="568"/>
    </location>
</feature>
<dbReference type="EMBL" id="MPUH01000938">
    <property type="protein sequence ID" value="OMJ72010.1"/>
    <property type="molecule type" value="Genomic_DNA"/>
</dbReference>
<dbReference type="OrthoDB" id="298869at2759"/>
<evidence type="ECO:0000256" key="4">
    <source>
        <dbReference type="ARBA" id="ARBA00022989"/>
    </source>
</evidence>
<dbReference type="GO" id="GO:0016020">
    <property type="term" value="C:membrane"/>
    <property type="evidence" value="ECO:0007669"/>
    <property type="project" value="UniProtKB-SubCell"/>
</dbReference>
<dbReference type="Pfam" id="PF00520">
    <property type="entry name" value="Ion_trans"/>
    <property type="match status" value="1"/>
</dbReference>
<dbReference type="SMART" id="SM00100">
    <property type="entry name" value="cNMP"/>
    <property type="match status" value="1"/>
</dbReference>
<dbReference type="Gene3D" id="1.10.287.70">
    <property type="match status" value="1"/>
</dbReference>
<accession>A0A1R2B5V6</accession>
<dbReference type="InterPro" id="IPR003938">
    <property type="entry name" value="K_chnl_volt-dep_EAG/ELK/ERG"/>
</dbReference>
<dbReference type="PANTHER" id="PTHR47823">
    <property type="entry name" value="ION_TRANS DOMAIN-CONTAINING PROTEIN"/>
    <property type="match status" value="1"/>
</dbReference>
<dbReference type="InterPro" id="IPR005821">
    <property type="entry name" value="Ion_trans_dom"/>
</dbReference>
<evidence type="ECO:0000313" key="11">
    <source>
        <dbReference type="Proteomes" id="UP000187209"/>
    </source>
</evidence>
<protein>
    <recommendedName>
        <fullName evidence="9">Cyclic nucleotide-binding domain-containing protein</fullName>
    </recommendedName>
</protein>
<feature type="transmembrane region" description="Helical" evidence="8">
    <location>
        <begin position="346"/>
        <end position="363"/>
    </location>
</feature>
<dbReference type="PRINTS" id="PR01463">
    <property type="entry name" value="EAGCHANLFMLY"/>
</dbReference>
<keyword evidence="2" id="KW-0813">Transport</keyword>
<dbReference type="SUPFAM" id="SSF81324">
    <property type="entry name" value="Voltage-gated potassium channels"/>
    <property type="match status" value="1"/>
</dbReference>
<evidence type="ECO:0000256" key="6">
    <source>
        <dbReference type="ARBA" id="ARBA00023136"/>
    </source>
</evidence>
<feature type="transmembrane region" description="Helical" evidence="8">
    <location>
        <begin position="123"/>
        <end position="142"/>
    </location>
</feature>
<keyword evidence="7" id="KW-0407">Ion channel</keyword>
<evidence type="ECO:0000256" key="5">
    <source>
        <dbReference type="ARBA" id="ARBA00023065"/>
    </source>
</evidence>
<name>A0A1R2B5V6_9CILI</name>